<dbReference type="PANTHER" id="PTHR42070">
    <property type="entry name" value="FILAMENT ASSOCIATED PROTEIN, PUTATIVE (AFU_ORTHOLOGUE AFUA_8G06630)-RELATED"/>
    <property type="match status" value="1"/>
</dbReference>
<dbReference type="AlphaFoldDB" id="A0A1L9WSI2"/>
<dbReference type="VEuPathDB" id="FungiDB:ASPACDRAFT_120280"/>
<reference evidence="3" key="1">
    <citation type="journal article" date="2017" name="Genome Biol.">
        <title>Comparative genomics reveals high biological diversity and specific adaptations in the industrially and medically important fungal genus Aspergillus.</title>
        <authorList>
            <person name="de Vries R.P."/>
            <person name="Riley R."/>
            <person name="Wiebenga A."/>
            <person name="Aguilar-Osorio G."/>
            <person name="Amillis S."/>
            <person name="Uchima C.A."/>
            <person name="Anderluh G."/>
            <person name="Asadollahi M."/>
            <person name="Askin M."/>
            <person name="Barry K."/>
            <person name="Battaglia E."/>
            <person name="Bayram O."/>
            <person name="Benocci T."/>
            <person name="Braus-Stromeyer S.A."/>
            <person name="Caldana C."/>
            <person name="Canovas D."/>
            <person name="Cerqueira G.C."/>
            <person name="Chen F."/>
            <person name="Chen W."/>
            <person name="Choi C."/>
            <person name="Clum A."/>
            <person name="Dos Santos R.A."/>
            <person name="Damasio A.R."/>
            <person name="Diallinas G."/>
            <person name="Emri T."/>
            <person name="Fekete E."/>
            <person name="Flipphi M."/>
            <person name="Freyberg S."/>
            <person name="Gallo A."/>
            <person name="Gournas C."/>
            <person name="Habgood R."/>
            <person name="Hainaut M."/>
            <person name="Harispe M.L."/>
            <person name="Henrissat B."/>
            <person name="Hilden K.S."/>
            <person name="Hope R."/>
            <person name="Hossain A."/>
            <person name="Karabika E."/>
            <person name="Karaffa L."/>
            <person name="Karanyi Z."/>
            <person name="Krasevec N."/>
            <person name="Kuo A."/>
            <person name="Kusch H."/>
            <person name="LaButti K."/>
            <person name="Lagendijk E.L."/>
            <person name="Lapidus A."/>
            <person name="Levasseur A."/>
            <person name="Lindquist E."/>
            <person name="Lipzen A."/>
            <person name="Logrieco A.F."/>
            <person name="MacCabe A."/>
            <person name="Maekelae M.R."/>
            <person name="Malavazi I."/>
            <person name="Melin P."/>
            <person name="Meyer V."/>
            <person name="Mielnichuk N."/>
            <person name="Miskei M."/>
            <person name="Molnar A.P."/>
            <person name="Mule G."/>
            <person name="Ngan C.Y."/>
            <person name="Orejas M."/>
            <person name="Orosz E."/>
            <person name="Ouedraogo J.P."/>
            <person name="Overkamp K.M."/>
            <person name="Park H.-S."/>
            <person name="Perrone G."/>
            <person name="Piumi F."/>
            <person name="Punt P.J."/>
            <person name="Ram A.F."/>
            <person name="Ramon A."/>
            <person name="Rauscher S."/>
            <person name="Record E."/>
            <person name="Riano-Pachon D.M."/>
            <person name="Robert V."/>
            <person name="Roehrig J."/>
            <person name="Ruller R."/>
            <person name="Salamov A."/>
            <person name="Salih N.S."/>
            <person name="Samson R.A."/>
            <person name="Sandor E."/>
            <person name="Sanguinetti M."/>
            <person name="Schuetze T."/>
            <person name="Sepcic K."/>
            <person name="Shelest E."/>
            <person name="Sherlock G."/>
            <person name="Sophianopoulou V."/>
            <person name="Squina F.M."/>
            <person name="Sun H."/>
            <person name="Susca A."/>
            <person name="Todd R.B."/>
            <person name="Tsang A."/>
            <person name="Unkles S.E."/>
            <person name="van de Wiele N."/>
            <person name="van Rossen-Uffink D."/>
            <person name="Oliveira J.V."/>
            <person name="Vesth T.C."/>
            <person name="Visser J."/>
            <person name="Yu J.-H."/>
            <person name="Zhou M."/>
            <person name="Andersen M.R."/>
            <person name="Archer D.B."/>
            <person name="Baker S.E."/>
            <person name="Benoit I."/>
            <person name="Brakhage A.A."/>
            <person name="Braus G.H."/>
            <person name="Fischer R."/>
            <person name="Frisvad J.C."/>
            <person name="Goldman G.H."/>
            <person name="Houbraken J."/>
            <person name="Oakley B."/>
            <person name="Pocsi I."/>
            <person name="Scazzocchio C."/>
            <person name="Seiboth B."/>
            <person name="vanKuyk P.A."/>
            <person name="Wortman J."/>
            <person name="Dyer P.S."/>
            <person name="Grigoriev I.V."/>
        </authorList>
    </citation>
    <scope>NUCLEOTIDE SEQUENCE [LARGE SCALE GENOMIC DNA]</scope>
    <source>
        <strain evidence="3">ATCC 16872 / CBS 172.66 / WB 5094</strain>
    </source>
</reference>
<feature type="compositionally biased region" description="Low complexity" evidence="1">
    <location>
        <begin position="1"/>
        <end position="15"/>
    </location>
</feature>
<gene>
    <name evidence="2" type="ORF">ASPACDRAFT_120280</name>
</gene>
<feature type="region of interest" description="Disordered" evidence="1">
    <location>
        <begin position="1"/>
        <end position="24"/>
    </location>
</feature>
<evidence type="ECO:0000256" key="1">
    <source>
        <dbReference type="SAM" id="MobiDB-lite"/>
    </source>
</evidence>
<keyword evidence="3" id="KW-1185">Reference proteome</keyword>
<protein>
    <submittedName>
        <fullName evidence="2">Uncharacterized protein</fullName>
    </submittedName>
</protein>
<dbReference type="STRING" id="690307.A0A1L9WSI2"/>
<organism evidence="2 3">
    <name type="scientific">Aspergillus aculeatus (strain ATCC 16872 / CBS 172.66 / WB 5094)</name>
    <dbReference type="NCBI Taxonomy" id="690307"/>
    <lineage>
        <taxon>Eukaryota</taxon>
        <taxon>Fungi</taxon>
        <taxon>Dikarya</taxon>
        <taxon>Ascomycota</taxon>
        <taxon>Pezizomycotina</taxon>
        <taxon>Eurotiomycetes</taxon>
        <taxon>Eurotiomycetidae</taxon>
        <taxon>Eurotiales</taxon>
        <taxon>Aspergillaceae</taxon>
        <taxon>Aspergillus</taxon>
        <taxon>Aspergillus subgen. Circumdati</taxon>
    </lineage>
</organism>
<dbReference type="EMBL" id="KV878978">
    <property type="protein sequence ID" value="OJJ99140.1"/>
    <property type="molecule type" value="Genomic_DNA"/>
</dbReference>
<evidence type="ECO:0000313" key="2">
    <source>
        <dbReference type="EMBL" id="OJJ99140.1"/>
    </source>
</evidence>
<name>A0A1L9WSI2_ASPA1</name>
<dbReference type="RefSeq" id="XP_020055480.1">
    <property type="nucleotide sequence ID" value="XM_020196335.1"/>
</dbReference>
<proteinExistence type="predicted"/>
<dbReference type="OrthoDB" id="4505928at2759"/>
<evidence type="ECO:0000313" key="3">
    <source>
        <dbReference type="Proteomes" id="UP000184546"/>
    </source>
</evidence>
<sequence length="130" mass="13745">MATPSPGDSPPLRSDSPPPSVFTGQVDGVSLLDTSYLLIPPEGDLVPGSAFLPEQRAPGAAVQNCSKANDTDTTVCAVALELVMSYNTKNLSISELDLRLRAGYRSARVPWEGCRVDNQVLFAVLAEVIG</sequence>
<accession>A0A1L9WSI2</accession>
<dbReference type="Proteomes" id="UP000184546">
    <property type="component" value="Unassembled WGS sequence"/>
</dbReference>
<dbReference type="PANTHER" id="PTHR42070:SF1">
    <property type="entry name" value="FILAMENT ASSOCIATED PROTEIN, PUTATIVE (AFU_ORTHOLOGUE AFUA_8G06630)-RELATED"/>
    <property type="match status" value="1"/>
</dbReference>
<dbReference type="GeneID" id="30970149"/>